<evidence type="ECO:0000313" key="3">
    <source>
        <dbReference type="Proteomes" id="UP000254518"/>
    </source>
</evidence>
<organism evidence="2 4">
    <name type="scientific">Flavobacterium glaciei</name>
    <dbReference type="NCBI Taxonomy" id="386300"/>
    <lineage>
        <taxon>Bacteria</taxon>
        <taxon>Pseudomonadati</taxon>
        <taxon>Bacteroidota</taxon>
        <taxon>Flavobacteriia</taxon>
        <taxon>Flavobacteriales</taxon>
        <taxon>Flavobacteriaceae</taxon>
        <taxon>Flavobacterium</taxon>
    </lineage>
</organism>
<name>A0A562PL04_9FLAO</name>
<dbReference type="AlphaFoldDB" id="A0A562PL04"/>
<reference evidence="1 3" key="2">
    <citation type="submission" date="2018-07" db="EMBL/GenBank/DDBJ databases">
        <title>Genomic Encyclopedia of Type Strains, Phase IV (KMG-IV): sequencing the most valuable type-strain genomes for metagenomic binning, comparative biology and taxonomic classification.</title>
        <authorList>
            <person name="Goeker M."/>
        </authorList>
    </citation>
    <scope>NUCLEOTIDE SEQUENCE [LARGE SCALE GENOMIC DNA]</scope>
    <source>
        <strain evidence="1 3">DSM 19728</strain>
    </source>
</reference>
<dbReference type="EMBL" id="VLKX01000013">
    <property type="protein sequence ID" value="TWI45152.1"/>
    <property type="molecule type" value="Genomic_DNA"/>
</dbReference>
<protein>
    <submittedName>
        <fullName evidence="2">Uncharacterized protein</fullName>
    </submittedName>
</protein>
<evidence type="ECO:0000313" key="2">
    <source>
        <dbReference type="EMBL" id="TWI45152.1"/>
    </source>
</evidence>
<sequence>MKKIIFIVVLIMLIKPVLPVLEYVVNYEYISKVLCINKDKPKMQCNGKCHLMKELAKASEAEKPLSSDKKGNAPILDVIIFEEIKSFEIATVFFDTKEKINPHYSNLYARLNSASVFHPPTFIS</sequence>
<evidence type="ECO:0000313" key="1">
    <source>
        <dbReference type="EMBL" id="RDI51429.1"/>
    </source>
</evidence>
<accession>A0A562PL04</accession>
<proteinExistence type="predicted"/>
<comment type="caution">
    <text evidence="2">The sequence shown here is derived from an EMBL/GenBank/DDBJ whole genome shotgun (WGS) entry which is preliminary data.</text>
</comment>
<keyword evidence="3" id="KW-1185">Reference proteome</keyword>
<evidence type="ECO:0000313" key="4">
    <source>
        <dbReference type="Proteomes" id="UP000321392"/>
    </source>
</evidence>
<dbReference type="Proteomes" id="UP000254518">
    <property type="component" value="Unassembled WGS sequence"/>
</dbReference>
<dbReference type="RefSeq" id="WP_242008672.1">
    <property type="nucleotide sequence ID" value="NZ_QQBA01000013.1"/>
</dbReference>
<reference evidence="2 4" key="1">
    <citation type="journal article" date="2015" name="Stand. Genomic Sci.">
        <title>Genomic Encyclopedia of Bacterial and Archaeal Type Strains, Phase III: the genomes of soil and plant-associated and newly described type strains.</title>
        <authorList>
            <person name="Whitman W.B."/>
            <person name="Woyke T."/>
            <person name="Klenk H.P."/>
            <person name="Zhou Y."/>
            <person name="Lilburn T.G."/>
            <person name="Beck B.J."/>
            <person name="De Vos P."/>
            <person name="Vandamme P."/>
            <person name="Eisen J.A."/>
            <person name="Garrity G."/>
            <person name="Hugenholtz P."/>
            <person name="Kyrpides N.C."/>
        </authorList>
    </citation>
    <scope>NUCLEOTIDE SEQUENCE [LARGE SCALE GENOMIC DNA]</scope>
    <source>
        <strain evidence="2 4">CGMCC 1.5380</strain>
    </source>
</reference>
<dbReference type="Proteomes" id="UP000321392">
    <property type="component" value="Unassembled WGS sequence"/>
</dbReference>
<reference evidence="2" key="3">
    <citation type="submission" date="2019-07" db="EMBL/GenBank/DDBJ databases">
        <authorList>
            <person name="Whitman W."/>
            <person name="Huntemann M."/>
            <person name="Clum A."/>
            <person name="Pillay M."/>
            <person name="Palaniappan K."/>
            <person name="Varghese N."/>
            <person name="Mikhailova N."/>
            <person name="Stamatis D."/>
            <person name="Reddy T."/>
            <person name="Daum C."/>
            <person name="Shapiro N."/>
            <person name="Ivanova N."/>
            <person name="Kyrpides N."/>
            <person name="Woyke T."/>
        </authorList>
    </citation>
    <scope>NUCLEOTIDE SEQUENCE</scope>
    <source>
        <strain evidence="2">CGMCC 1.5380</strain>
    </source>
</reference>
<gene>
    <name evidence="1" type="ORF">DFR66_11344</name>
    <name evidence="2" type="ORF">IQ02_02346</name>
</gene>
<dbReference type="EMBL" id="QQBA01000013">
    <property type="protein sequence ID" value="RDI51429.1"/>
    <property type="molecule type" value="Genomic_DNA"/>
</dbReference>